<comment type="cofactor">
    <cofactor evidence="1">
        <name>heme</name>
        <dbReference type="ChEBI" id="CHEBI:30413"/>
    </cofactor>
</comment>
<dbReference type="PRINTS" id="PR00463">
    <property type="entry name" value="EP450I"/>
</dbReference>
<dbReference type="Gene3D" id="1.10.630.10">
    <property type="entry name" value="Cytochrome P450"/>
    <property type="match status" value="1"/>
</dbReference>
<keyword evidence="1" id="KW-0408">Iron</keyword>
<dbReference type="InterPro" id="IPR002401">
    <property type="entry name" value="Cyt_P450_E_grp-I"/>
</dbReference>
<dbReference type="GO" id="GO:0004497">
    <property type="term" value="F:monooxygenase activity"/>
    <property type="evidence" value="ECO:0007669"/>
    <property type="project" value="InterPro"/>
</dbReference>
<dbReference type="PANTHER" id="PTHR24305:SF223">
    <property type="entry name" value="CYTOCHROME P450-DIT2"/>
    <property type="match status" value="1"/>
</dbReference>
<dbReference type="HOGENOM" id="CLU_001570_25_2_1"/>
<gene>
    <name evidence="2" type="ORF">GLAREA_13050</name>
</gene>
<feature type="binding site" description="axial binding residue" evidence="1">
    <location>
        <position position="496"/>
    </location>
    <ligand>
        <name>heme</name>
        <dbReference type="ChEBI" id="CHEBI:30413"/>
    </ligand>
    <ligandPart>
        <name>Fe</name>
        <dbReference type="ChEBI" id="CHEBI:18248"/>
    </ligandPart>
</feature>
<accession>S3CVA9</accession>
<protein>
    <submittedName>
        <fullName evidence="2">Cytochrome P450</fullName>
    </submittedName>
</protein>
<dbReference type="OMA" id="GNIRRIQ"/>
<organism evidence="2 3">
    <name type="scientific">Glarea lozoyensis (strain ATCC 20868 / MF5171)</name>
    <dbReference type="NCBI Taxonomy" id="1116229"/>
    <lineage>
        <taxon>Eukaryota</taxon>
        <taxon>Fungi</taxon>
        <taxon>Dikarya</taxon>
        <taxon>Ascomycota</taxon>
        <taxon>Pezizomycotina</taxon>
        <taxon>Leotiomycetes</taxon>
        <taxon>Helotiales</taxon>
        <taxon>Helotiaceae</taxon>
        <taxon>Glarea</taxon>
    </lineage>
</organism>
<dbReference type="CDD" id="cd11070">
    <property type="entry name" value="CYP56-like"/>
    <property type="match status" value="1"/>
</dbReference>
<dbReference type="Proteomes" id="UP000016922">
    <property type="component" value="Unassembled WGS sequence"/>
</dbReference>
<keyword evidence="3" id="KW-1185">Reference proteome</keyword>
<dbReference type="RefSeq" id="XP_008082720.1">
    <property type="nucleotide sequence ID" value="XM_008084529.1"/>
</dbReference>
<dbReference type="InterPro" id="IPR050121">
    <property type="entry name" value="Cytochrome_P450_monoxygenase"/>
</dbReference>
<dbReference type="EMBL" id="KE145364">
    <property type="protein sequence ID" value="EPE30327.1"/>
    <property type="molecule type" value="Genomic_DNA"/>
</dbReference>
<dbReference type="GeneID" id="19472090"/>
<name>S3CVA9_GLAL2</name>
<dbReference type="OrthoDB" id="1470350at2759"/>
<dbReference type="GO" id="GO:0016705">
    <property type="term" value="F:oxidoreductase activity, acting on paired donors, with incorporation or reduction of molecular oxygen"/>
    <property type="evidence" value="ECO:0007669"/>
    <property type="project" value="InterPro"/>
</dbReference>
<dbReference type="GO" id="GO:0005506">
    <property type="term" value="F:iron ion binding"/>
    <property type="evidence" value="ECO:0007669"/>
    <property type="project" value="InterPro"/>
</dbReference>
<dbReference type="PRINTS" id="PR00385">
    <property type="entry name" value="P450"/>
</dbReference>
<evidence type="ECO:0000256" key="1">
    <source>
        <dbReference type="PIRSR" id="PIRSR602401-1"/>
    </source>
</evidence>
<dbReference type="AlphaFoldDB" id="S3CVA9"/>
<dbReference type="SUPFAM" id="SSF48264">
    <property type="entry name" value="Cytochrome P450"/>
    <property type="match status" value="1"/>
</dbReference>
<dbReference type="InterPro" id="IPR036396">
    <property type="entry name" value="Cyt_P450_sf"/>
</dbReference>
<reference evidence="2 3" key="1">
    <citation type="journal article" date="2013" name="BMC Genomics">
        <title>Genomics-driven discovery of the pneumocandin biosynthetic gene cluster in the fungus Glarea lozoyensis.</title>
        <authorList>
            <person name="Chen L."/>
            <person name="Yue Q."/>
            <person name="Zhang X."/>
            <person name="Xiang M."/>
            <person name="Wang C."/>
            <person name="Li S."/>
            <person name="Che Y."/>
            <person name="Ortiz-Lopez F.J."/>
            <person name="Bills G.F."/>
            <person name="Liu X."/>
            <person name="An Z."/>
        </authorList>
    </citation>
    <scope>NUCLEOTIDE SEQUENCE [LARGE SCALE GENOMIC DNA]</scope>
    <source>
        <strain evidence="3">ATCC 20868 / MF5171</strain>
    </source>
</reference>
<dbReference type="PANTHER" id="PTHR24305">
    <property type="entry name" value="CYTOCHROME P450"/>
    <property type="match status" value="1"/>
</dbReference>
<keyword evidence="1" id="KW-0349">Heme</keyword>
<sequence length="564" mass="63967">MAYSIFGLLLVPPITFALWNLQCLWRNYRLAQKMNIPIVILPAAGDNPVWILTCKYIIAVLRFIFGEIDMVKYSYPGWGSVVKHRMHEELGDVVVHVTPAYNWLYICEAEAINEVFKRSKDFDRPPNLLAILDVFGPNISTAIGADWQRQRKVTSAPFSDSNNALVWTESVSQAKQMIDYWVSFTKPVRTTDEDTRTLSLHVLSGAGFGKQYSFSSSAEKPKEGHRFNYRDSIALVLENCVLIFILGTKLLAKLAGWPIFGRLSNVGQATIDFKDHMTTMLAEEKVAIAEGKPRAATITNSLIRASEQNGSTKDEGFKGLTEDEIYGNIFVYNFAGHDTTATVFNWAFYLLAAYPEVQDWMFEEIEAVCGNGDLATIEFKDIYSKLPRCLAVMYETLRLWNPLQGICKSTFLEPQQLTIGNQTITIPPDTRIIPNVNAIHSLPRYWGKDSLEWKPSRWTVNLNPEPTKEGHTKPVEGFFAPTRGSYLAWSDGLRPCPGRKFSQVEFVATMVGVFQHHRVEVAPEKGETLFDARERVKRVTEDKMVVILQQMRDPKSVGLRWEAR</sequence>
<dbReference type="eggNOG" id="KOG0157">
    <property type="taxonomic scope" value="Eukaryota"/>
</dbReference>
<dbReference type="STRING" id="1116229.S3CVA9"/>
<dbReference type="KEGG" id="glz:GLAREA_13050"/>
<evidence type="ECO:0000313" key="3">
    <source>
        <dbReference type="Proteomes" id="UP000016922"/>
    </source>
</evidence>
<keyword evidence="1" id="KW-0479">Metal-binding</keyword>
<dbReference type="Pfam" id="PF00067">
    <property type="entry name" value="p450"/>
    <property type="match status" value="1"/>
</dbReference>
<dbReference type="InterPro" id="IPR001128">
    <property type="entry name" value="Cyt_P450"/>
</dbReference>
<proteinExistence type="predicted"/>
<evidence type="ECO:0000313" key="2">
    <source>
        <dbReference type="EMBL" id="EPE30327.1"/>
    </source>
</evidence>
<dbReference type="GO" id="GO:0020037">
    <property type="term" value="F:heme binding"/>
    <property type="evidence" value="ECO:0007669"/>
    <property type="project" value="InterPro"/>
</dbReference>